<dbReference type="NCBIfam" id="TIGR00133">
    <property type="entry name" value="gatB"/>
    <property type="match status" value="1"/>
</dbReference>
<comment type="caution">
    <text evidence="13">The sequence shown here is derived from an EMBL/GenBank/DDBJ whole genome shotgun (WGS) entry which is preliminary data.</text>
</comment>
<dbReference type="Pfam" id="PF02637">
    <property type="entry name" value="GatB_Yqey"/>
    <property type="match status" value="1"/>
</dbReference>
<evidence type="ECO:0000259" key="12">
    <source>
        <dbReference type="SMART" id="SM00845"/>
    </source>
</evidence>
<evidence type="ECO:0000256" key="11">
    <source>
        <dbReference type="SAM" id="MobiDB-lite"/>
    </source>
</evidence>
<dbReference type="Gene3D" id="1.10.10.410">
    <property type="match status" value="1"/>
</dbReference>
<dbReference type="Gene3D" id="1.10.150.380">
    <property type="entry name" value="GatB domain, N-terminal subdomain"/>
    <property type="match status" value="1"/>
</dbReference>
<comment type="catalytic activity">
    <reaction evidence="8 10">
        <text>L-aspartyl-tRNA(Asn) + L-glutamine + ATP + H2O = L-asparaginyl-tRNA(Asn) + L-glutamate + ADP + phosphate + 2 H(+)</text>
        <dbReference type="Rhea" id="RHEA:14513"/>
        <dbReference type="Rhea" id="RHEA-COMP:9674"/>
        <dbReference type="Rhea" id="RHEA-COMP:9677"/>
        <dbReference type="ChEBI" id="CHEBI:15377"/>
        <dbReference type="ChEBI" id="CHEBI:15378"/>
        <dbReference type="ChEBI" id="CHEBI:29985"/>
        <dbReference type="ChEBI" id="CHEBI:30616"/>
        <dbReference type="ChEBI" id="CHEBI:43474"/>
        <dbReference type="ChEBI" id="CHEBI:58359"/>
        <dbReference type="ChEBI" id="CHEBI:78515"/>
        <dbReference type="ChEBI" id="CHEBI:78516"/>
        <dbReference type="ChEBI" id="CHEBI:456216"/>
    </reaction>
</comment>
<sequence>MKLLEPVIGLEIHLQLKTKSKMFCACPNQEAAAPNSFICPVCTGQPGSLPVPNEQAVRWCILAGLALNCHINPSTKFDRKHYFYPDLPKGYQISQFDVPIAEHGEFQIITGGGIRESAVIGITRVHLEEDAAKSFHGEEGKTFVDFNRAGSPLIEIVTEPDFRSAREAKVFLQELRLLGRALGVSNAEMEKGEMRCDVNVSMREIDKNGLFVGSEFHPKTEVKNVNSFKAVERVIEFEIQRQSKLWQMSSPPAVSSTRGWNDDKQATEEQRTKEDSGDYRYFPEPDIPALDLQAMIKEIKPTLPELPAARRRRFVDEYNLSYENAKYLCDDQRLADFSEAMFSELFSWMETVPELETATEEVLEKEKHRLSKLAVGWLVSKYGGLLADKNISFEEQKISPENFAEFIILIAKGRLSTGNGLQVLQKMMDTGADPEHLIEEHNLNLVADESAISGVVKKIMDENPNEAARFRAGEIKLLKFFLGQIMKETGGKADPNVAKMILEQELGE</sequence>
<evidence type="ECO:0000313" key="13">
    <source>
        <dbReference type="EMBL" id="KKU06961.1"/>
    </source>
</evidence>
<accession>A0A0G1MF57</accession>
<dbReference type="GO" id="GO:0006412">
    <property type="term" value="P:translation"/>
    <property type="evidence" value="ECO:0007669"/>
    <property type="project" value="UniProtKB-UniRule"/>
</dbReference>
<dbReference type="InterPro" id="IPR042114">
    <property type="entry name" value="GatB_C_1"/>
</dbReference>
<dbReference type="NCBIfam" id="NF004012">
    <property type="entry name" value="PRK05477.1-2"/>
    <property type="match status" value="1"/>
</dbReference>
<feature type="compositionally biased region" description="Polar residues" evidence="11">
    <location>
        <begin position="248"/>
        <end position="259"/>
    </location>
</feature>
<dbReference type="InterPro" id="IPR004413">
    <property type="entry name" value="GatB"/>
</dbReference>
<comment type="function">
    <text evidence="7 10">Allows the formation of correctly charged Asn-tRNA(Asn) or Gln-tRNA(Gln) through the transamidation of misacylated Asp-tRNA(Asn) or Glu-tRNA(Gln) in organisms which lack either or both of asparaginyl-tRNA or glutaminyl-tRNA synthetases. The reaction takes place in the presence of glutamine and ATP through an activated phospho-Asp-tRNA(Asn) or phospho-Glu-tRNA(Gln).</text>
</comment>
<dbReference type="SMART" id="SM00845">
    <property type="entry name" value="GatB_Yqey"/>
    <property type="match status" value="1"/>
</dbReference>
<dbReference type="STRING" id="1618993.UX09_C0037G0007"/>
<evidence type="ECO:0000256" key="3">
    <source>
        <dbReference type="ARBA" id="ARBA00022598"/>
    </source>
</evidence>
<proteinExistence type="inferred from homology"/>
<dbReference type="FunFam" id="1.10.10.410:FF:000001">
    <property type="entry name" value="Aspartyl/glutamyl-tRNA(Asn/Gln) amidotransferase subunit B"/>
    <property type="match status" value="1"/>
</dbReference>
<comment type="subunit">
    <text evidence="2 10">Heterotrimer of A, B and C subunits.</text>
</comment>
<dbReference type="InterPro" id="IPR017959">
    <property type="entry name" value="Asn/Gln-tRNA_amidoTrfase_suB/E"/>
</dbReference>
<comment type="catalytic activity">
    <reaction evidence="9 10">
        <text>L-glutamyl-tRNA(Gln) + L-glutamine + ATP + H2O = L-glutaminyl-tRNA(Gln) + L-glutamate + ADP + phosphate + H(+)</text>
        <dbReference type="Rhea" id="RHEA:17521"/>
        <dbReference type="Rhea" id="RHEA-COMP:9681"/>
        <dbReference type="Rhea" id="RHEA-COMP:9684"/>
        <dbReference type="ChEBI" id="CHEBI:15377"/>
        <dbReference type="ChEBI" id="CHEBI:15378"/>
        <dbReference type="ChEBI" id="CHEBI:29985"/>
        <dbReference type="ChEBI" id="CHEBI:30616"/>
        <dbReference type="ChEBI" id="CHEBI:43474"/>
        <dbReference type="ChEBI" id="CHEBI:58359"/>
        <dbReference type="ChEBI" id="CHEBI:78520"/>
        <dbReference type="ChEBI" id="CHEBI:78521"/>
        <dbReference type="ChEBI" id="CHEBI:456216"/>
    </reaction>
</comment>
<dbReference type="EC" id="6.3.5.-" evidence="10"/>
<evidence type="ECO:0000256" key="10">
    <source>
        <dbReference type="HAMAP-Rule" id="MF_00121"/>
    </source>
</evidence>
<dbReference type="InterPro" id="IPR014746">
    <property type="entry name" value="Gln_synth/guanido_kin_cat_dom"/>
</dbReference>
<dbReference type="InterPro" id="IPR018027">
    <property type="entry name" value="Asn/Gln_amidotransferase"/>
</dbReference>
<protein>
    <recommendedName>
        <fullName evidence="10">Aspartyl/glutamyl-tRNA(Asn/Gln) amidotransferase subunit B</fullName>
        <shortName evidence="10">Asp/Glu-ADT subunit B</shortName>
        <ecNumber evidence="10">6.3.5.-</ecNumber>
    </recommendedName>
</protein>
<dbReference type="HAMAP" id="MF_00121">
    <property type="entry name" value="GatB"/>
    <property type="match status" value="1"/>
</dbReference>
<dbReference type="AlphaFoldDB" id="A0A0G1MF57"/>
<dbReference type="GO" id="GO:0005524">
    <property type="term" value="F:ATP binding"/>
    <property type="evidence" value="ECO:0007669"/>
    <property type="project" value="UniProtKB-KW"/>
</dbReference>
<keyword evidence="13" id="KW-0808">Transferase</keyword>
<dbReference type="NCBIfam" id="NF004014">
    <property type="entry name" value="PRK05477.1-4"/>
    <property type="match status" value="1"/>
</dbReference>
<dbReference type="PROSITE" id="PS01234">
    <property type="entry name" value="GATB"/>
    <property type="match status" value="1"/>
</dbReference>
<dbReference type="Proteomes" id="UP000034354">
    <property type="component" value="Unassembled WGS sequence"/>
</dbReference>
<evidence type="ECO:0000256" key="9">
    <source>
        <dbReference type="ARBA" id="ARBA00047913"/>
    </source>
</evidence>
<comment type="similarity">
    <text evidence="1 10">Belongs to the GatB/GatE family. GatB subfamily.</text>
</comment>
<evidence type="ECO:0000256" key="1">
    <source>
        <dbReference type="ARBA" id="ARBA00005306"/>
    </source>
</evidence>
<dbReference type="GO" id="GO:0050566">
    <property type="term" value="F:asparaginyl-tRNA synthase (glutamine-hydrolyzing) activity"/>
    <property type="evidence" value="ECO:0007669"/>
    <property type="project" value="RHEA"/>
</dbReference>
<dbReference type="InterPro" id="IPR017958">
    <property type="entry name" value="Gln-tRNA_amidoTrfase_suB_CS"/>
</dbReference>
<feature type="domain" description="Asn/Gln amidotransferase" evidence="12">
    <location>
        <begin position="357"/>
        <end position="506"/>
    </location>
</feature>
<feature type="compositionally biased region" description="Basic and acidic residues" evidence="11">
    <location>
        <begin position="260"/>
        <end position="280"/>
    </location>
</feature>
<evidence type="ECO:0000256" key="8">
    <source>
        <dbReference type="ARBA" id="ARBA00047380"/>
    </source>
</evidence>
<dbReference type="InterPro" id="IPR023168">
    <property type="entry name" value="GatB_Yqey_C_2"/>
</dbReference>
<dbReference type="EMBL" id="LCKW01000037">
    <property type="protein sequence ID" value="KKU06961.1"/>
    <property type="molecule type" value="Genomic_DNA"/>
</dbReference>
<evidence type="ECO:0000313" key="14">
    <source>
        <dbReference type="Proteomes" id="UP000034354"/>
    </source>
</evidence>
<keyword evidence="4 10" id="KW-0547">Nucleotide-binding</keyword>
<evidence type="ECO:0000256" key="5">
    <source>
        <dbReference type="ARBA" id="ARBA00022840"/>
    </source>
</evidence>
<dbReference type="PANTHER" id="PTHR11659">
    <property type="entry name" value="GLUTAMYL-TRNA GLN AMIDOTRANSFERASE SUBUNIT B MITOCHONDRIAL AND PROKARYOTIC PET112-RELATED"/>
    <property type="match status" value="1"/>
</dbReference>
<dbReference type="InterPro" id="IPR003789">
    <property type="entry name" value="Asn/Gln_tRNA_amidoTrase-B-like"/>
</dbReference>
<dbReference type="GO" id="GO:0016740">
    <property type="term" value="F:transferase activity"/>
    <property type="evidence" value="ECO:0007669"/>
    <property type="project" value="UniProtKB-KW"/>
</dbReference>
<organism evidence="13 14">
    <name type="scientific">Candidatus Uhrbacteria bacterium GW2011_GWE2_45_35</name>
    <dbReference type="NCBI Taxonomy" id="1618993"/>
    <lineage>
        <taxon>Bacteria</taxon>
        <taxon>Candidatus Uhriibacteriota</taxon>
    </lineage>
</organism>
<dbReference type="SUPFAM" id="SSF89095">
    <property type="entry name" value="GatB/YqeY motif"/>
    <property type="match status" value="1"/>
</dbReference>
<name>A0A0G1MF57_9BACT</name>
<evidence type="ECO:0000256" key="4">
    <source>
        <dbReference type="ARBA" id="ARBA00022741"/>
    </source>
</evidence>
<dbReference type="Pfam" id="PF02934">
    <property type="entry name" value="GatB_N"/>
    <property type="match status" value="1"/>
</dbReference>
<feature type="region of interest" description="Disordered" evidence="11">
    <location>
        <begin position="248"/>
        <end position="280"/>
    </location>
</feature>
<dbReference type="InterPro" id="IPR006075">
    <property type="entry name" value="Asn/Gln-tRNA_Trfase_suB/E_cat"/>
</dbReference>
<reference evidence="13 14" key="1">
    <citation type="journal article" date="2015" name="Nature">
        <title>rRNA introns, odd ribosomes, and small enigmatic genomes across a large radiation of phyla.</title>
        <authorList>
            <person name="Brown C.T."/>
            <person name="Hug L.A."/>
            <person name="Thomas B.C."/>
            <person name="Sharon I."/>
            <person name="Castelle C.J."/>
            <person name="Singh A."/>
            <person name="Wilkins M.J."/>
            <person name="Williams K.H."/>
            <person name="Banfield J.F."/>
        </authorList>
    </citation>
    <scope>NUCLEOTIDE SEQUENCE [LARGE SCALE GENOMIC DNA]</scope>
</reference>
<keyword evidence="6 10" id="KW-0648">Protein biosynthesis</keyword>
<dbReference type="GO" id="GO:0050567">
    <property type="term" value="F:glutaminyl-tRNA synthase (glutamine-hydrolyzing) activity"/>
    <property type="evidence" value="ECO:0007669"/>
    <property type="project" value="UniProtKB-UniRule"/>
</dbReference>
<keyword evidence="5 10" id="KW-0067">ATP-binding</keyword>
<gene>
    <name evidence="10" type="primary">gatB</name>
    <name evidence="13" type="ORF">UX09_C0037G0007</name>
</gene>
<dbReference type="PATRIC" id="fig|1618993.3.peg.810"/>
<dbReference type="SUPFAM" id="SSF55931">
    <property type="entry name" value="Glutamine synthetase/guanido kinase"/>
    <property type="match status" value="1"/>
</dbReference>
<evidence type="ECO:0000256" key="7">
    <source>
        <dbReference type="ARBA" id="ARBA00024799"/>
    </source>
</evidence>
<keyword evidence="3 10" id="KW-0436">Ligase</keyword>
<evidence type="ECO:0000256" key="6">
    <source>
        <dbReference type="ARBA" id="ARBA00022917"/>
    </source>
</evidence>
<evidence type="ECO:0000256" key="2">
    <source>
        <dbReference type="ARBA" id="ARBA00011123"/>
    </source>
</evidence>